<evidence type="ECO:0000313" key="3">
    <source>
        <dbReference type="EMBL" id="JAP87627.1"/>
    </source>
</evidence>
<feature type="region of interest" description="Disordered" evidence="1">
    <location>
        <begin position="1"/>
        <end position="50"/>
    </location>
</feature>
<proteinExistence type="predicted"/>
<feature type="region of interest" description="Disordered" evidence="1">
    <location>
        <begin position="146"/>
        <end position="170"/>
    </location>
</feature>
<feature type="compositionally biased region" description="Low complexity" evidence="1">
    <location>
        <begin position="1"/>
        <end position="19"/>
    </location>
</feature>
<feature type="compositionally biased region" description="Polar residues" evidence="1">
    <location>
        <begin position="353"/>
        <end position="367"/>
    </location>
</feature>
<evidence type="ECO:0000256" key="2">
    <source>
        <dbReference type="SAM" id="Phobius"/>
    </source>
</evidence>
<feature type="compositionally biased region" description="Low complexity" evidence="1">
    <location>
        <begin position="155"/>
        <end position="170"/>
    </location>
</feature>
<keyword evidence="2" id="KW-0812">Transmembrane</keyword>
<feature type="compositionally biased region" description="Polar residues" evidence="1">
    <location>
        <begin position="20"/>
        <end position="29"/>
    </location>
</feature>
<dbReference type="AlphaFoldDB" id="A0A131Z8K6"/>
<feature type="region of interest" description="Disordered" evidence="1">
    <location>
        <begin position="578"/>
        <end position="598"/>
    </location>
</feature>
<keyword evidence="2" id="KW-1133">Transmembrane helix</keyword>
<accession>A0A131Z8K6</accession>
<reference evidence="3" key="1">
    <citation type="journal article" date="2016" name="Ticks Tick Borne Dis.">
        <title>De novo assembly and annotation of the salivary gland transcriptome of Rhipicephalus appendiculatus male and female ticks during blood feeding.</title>
        <authorList>
            <person name="de Castro M.H."/>
            <person name="de Klerk D."/>
            <person name="Pienaar R."/>
            <person name="Latif A.A."/>
            <person name="Rees D.J."/>
            <person name="Mans B.J."/>
        </authorList>
    </citation>
    <scope>NUCLEOTIDE SEQUENCE</scope>
    <source>
        <tissue evidence="3">Salivary glands</tissue>
    </source>
</reference>
<feature type="region of interest" description="Disordered" evidence="1">
    <location>
        <begin position="341"/>
        <end position="422"/>
    </location>
</feature>
<name>A0A131Z8K6_RHIAP</name>
<evidence type="ECO:0000256" key="1">
    <source>
        <dbReference type="SAM" id="MobiDB-lite"/>
    </source>
</evidence>
<sequence length="675" mass="72105">SSSNNGTNSSSNSSRNSSSTVHSGDSQPGHTAVDGDDVTGREALQLPVGKRHRVASEAVDGALHHLSGIHGTEKDAMCSAPASGAMNAAPLALPPMQFPSPVPAVPQIPVDDTNRATKAWESFWTPKTPGQFPLQATDIWQTAQDHLGGTHRASEPPSADAASNASADTTSKARKNLLSAFNADEPYQANPMATQPERISGTADEAHLSPTAARHFPTHDPFTSSTPVDVFLKPHAGKEAPWPNFSADAATRATVDKPDIFGKFSPNGGGMESAREGLLSLSPHTLSGLRQLETLSPQCSAVRSIKEEPLLTEPVRSCVTADLTNIKDSAVVLSASPFSEKSLAPQKDGANEEPSTATQKLLDSNVSAREKPPTVILQSSAENMAAKEEPSAFLRESAEGNAARASSPKHGKGNGVALDGEARPAPASDAIADMQAQGTTLKEYRPPDTGCTDELNAKSQNMHSISIFSKKFKREQADQMLMGISEESKLRSKVTNALRPSILQDTCTTGLPIEILHGRPSGFARLRKRMDDGRPPLAQVRPHVTGSKWKPKAYEDFRHIPDKRDRAVIPTYAFESNPETGIVPEKRDSSTQAGGNLNEVGASVSTQTMQESPPSQTVGSIVESQQAELYRKDKGRECRSQKKVIPPWVILTCAAFLMVIAHYFGVKVGHGKLCN</sequence>
<feature type="non-terminal residue" evidence="3">
    <location>
        <position position="1"/>
    </location>
</feature>
<feature type="transmembrane region" description="Helical" evidence="2">
    <location>
        <begin position="645"/>
        <end position="666"/>
    </location>
</feature>
<keyword evidence="2" id="KW-0472">Membrane</keyword>
<protein>
    <submittedName>
        <fullName evidence="3">Uncharacterized protein</fullName>
    </submittedName>
</protein>
<dbReference type="EMBL" id="GEDV01000930">
    <property type="protein sequence ID" value="JAP87627.1"/>
    <property type="molecule type" value="Transcribed_RNA"/>
</dbReference>
<organism evidence="3">
    <name type="scientific">Rhipicephalus appendiculatus</name>
    <name type="common">Brown ear tick</name>
    <dbReference type="NCBI Taxonomy" id="34631"/>
    <lineage>
        <taxon>Eukaryota</taxon>
        <taxon>Metazoa</taxon>
        <taxon>Ecdysozoa</taxon>
        <taxon>Arthropoda</taxon>
        <taxon>Chelicerata</taxon>
        <taxon>Arachnida</taxon>
        <taxon>Acari</taxon>
        <taxon>Parasitiformes</taxon>
        <taxon>Ixodida</taxon>
        <taxon>Ixodoidea</taxon>
        <taxon>Ixodidae</taxon>
        <taxon>Rhipicephalinae</taxon>
        <taxon>Rhipicephalus</taxon>
        <taxon>Rhipicephalus</taxon>
    </lineage>
</organism>